<dbReference type="AlphaFoldDB" id="A0A2K3M0D3"/>
<sequence length="99" mass="10636">LIGGGAMSGSCPPHLLNPDRRQSFRGGFGGLIFDLFCLHRLPPRGEIGWYIGFVNPKMFGSLNPSVEICRSQGFRTALVWGLLARGSGSVLAVGPFAKF</sequence>
<reference evidence="1 2" key="2">
    <citation type="journal article" date="2017" name="Front. Plant Sci.">
        <title>Gene Classification and Mining of Molecular Markers Useful in Red Clover (Trifolium pratense) Breeding.</title>
        <authorList>
            <person name="Istvanek J."/>
            <person name="Dluhosova J."/>
            <person name="Dluhos P."/>
            <person name="Patkova L."/>
            <person name="Nedelnik J."/>
            <person name="Repkova J."/>
        </authorList>
    </citation>
    <scope>NUCLEOTIDE SEQUENCE [LARGE SCALE GENOMIC DNA]</scope>
    <source>
        <strain evidence="2">cv. Tatra</strain>
        <tissue evidence="1">Young leaves</tissue>
    </source>
</reference>
<dbReference type="EMBL" id="ASHM01045901">
    <property type="protein sequence ID" value="PNX84231.1"/>
    <property type="molecule type" value="Genomic_DNA"/>
</dbReference>
<evidence type="ECO:0000313" key="2">
    <source>
        <dbReference type="Proteomes" id="UP000236291"/>
    </source>
</evidence>
<name>A0A2K3M0D3_TRIPR</name>
<reference evidence="1 2" key="1">
    <citation type="journal article" date="2014" name="Am. J. Bot.">
        <title>Genome assembly and annotation for red clover (Trifolium pratense; Fabaceae).</title>
        <authorList>
            <person name="Istvanek J."/>
            <person name="Jaros M."/>
            <person name="Krenek A."/>
            <person name="Repkova J."/>
        </authorList>
    </citation>
    <scope>NUCLEOTIDE SEQUENCE [LARGE SCALE GENOMIC DNA]</scope>
    <source>
        <strain evidence="2">cv. Tatra</strain>
        <tissue evidence="1">Young leaves</tissue>
    </source>
</reference>
<gene>
    <name evidence="1" type="ORF">L195_g040287</name>
</gene>
<dbReference type="Proteomes" id="UP000236291">
    <property type="component" value="Unassembled WGS sequence"/>
</dbReference>
<feature type="non-terminal residue" evidence="1">
    <location>
        <position position="1"/>
    </location>
</feature>
<organism evidence="1 2">
    <name type="scientific">Trifolium pratense</name>
    <name type="common">Red clover</name>
    <dbReference type="NCBI Taxonomy" id="57577"/>
    <lineage>
        <taxon>Eukaryota</taxon>
        <taxon>Viridiplantae</taxon>
        <taxon>Streptophyta</taxon>
        <taxon>Embryophyta</taxon>
        <taxon>Tracheophyta</taxon>
        <taxon>Spermatophyta</taxon>
        <taxon>Magnoliopsida</taxon>
        <taxon>eudicotyledons</taxon>
        <taxon>Gunneridae</taxon>
        <taxon>Pentapetalae</taxon>
        <taxon>rosids</taxon>
        <taxon>fabids</taxon>
        <taxon>Fabales</taxon>
        <taxon>Fabaceae</taxon>
        <taxon>Papilionoideae</taxon>
        <taxon>50 kb inversion clade</taxon>
        <taxon>NPAAA clade</taxon>
        <taxon>Hologalegina</taxon>
        <taxon>IRL clade</taxon>
        <taxon>Trifolieae</taxon>
        <taxon>Trifolium</taxon>
    </lineage>
</organism>
<protein>
    <submittedName>
        <fullName evidence="1">Uncharacterized protein</fullName>
    </submittedName>
</protein>
<accession>A0A2K3M0D3</accession>
<comment type="caution">
    <text evidence="1">The sequence shown here is derived from an EMBL/GenBank/DDBJ whole genome shotgun (WGS) entry which is preliminary data.</text>
</comment>
<proteinExistence type="predicted"/>
<evidence type="ECO:0000313" key="1">
    <source>
        <dbReference type="EMBL" id="PNX84231.1"/>
    </source>
</evidence>